<evidence type="ECO:0000313" key="3">
    <source>
        <dbReference type="Ensembl" id="ENSCMIP00000001575.1"/>
    </source>
</evidence>
<dbReference type="GO" id="GO:0042984">
    <property type="term" value="P:regulation of amyloid precursor protein biosynthetic process"/>
    <property type="evidence" value="ECO:0007669"/>
    <property type="project" value="TreeGrafter"/>
</dbReference>
<gene>
    <name evidence="3" type="primary">LOC103188614</name>
</gene>
<dbReference type="GO" id="GO:0005737">
    <property type="term" value="C:cytoplasm"/>
    <property type="evidence" value="ECO:0007669"/>
    <property type="project" value="TreeGrafter"/>
</dbReference>
<dbReference type="GeneTree" id="ENSGT00950000183131"/>
<dbReference type="InParanoid" id="A0A4W3GFZ0"/>
<evidence type="ECO:0000313" key="4">
    <source>
        <dbReference type="Proteomes" id="UP000314986"/>
    </source>
</evidence>
<dbReference type="InterPro" id="IPR007138">
    <property type="entry name" value="ABM_dom"/>
</dbReference>
<dbReference type="STRING" id="7868.ENSCMIP00000001575"/>
<reference evidence="3" key="5">
    <citation type="submission" date="2025-09" db="UniProtKB">
        <authorList>
            <consortium name="Ensembl"/>
        </authorList>
    </citation>
    <scope>IDENTIFICATION</scope>
</reference>
<dbReference type="Pfam" id="PF03992">
    <property type="entry name" value="ABM"/>
    <property type="match status" value="1"/>
</dbReference>
<organism evidence="3 4">
    <name type="scientific">Callorhinchus milii</name>
    <name type="common">Ghost shark</name>
    <dbReference type="NCBI Taxonomy" id="7868"/>
    <lineage>
        <taxon>Eukaryota</taxon>
        <taxon>Metazoa</taxon>
        <taxon>Chordata</taxon>
        <taxon>Craniata</taxon>
        <taxon>Vertebrata</taxon>
        <taxon>Chondrichthyes</taxon>
        <taxon>Holocephali</taxon>
        <taxon>Chimaeriformes</taxon>
        <taxon>Callorhinchidae</taxon>
        <taxon>Callorhinchus</taxon>
    </lineage>
</organism>
<feature type="region of interest" description="Disordered" evidence="1">
    <location>
        <begin position="93"/>
        <end position="127"/>
    </location>
</feature>
<dbReference type="Gene3D" id="3.30.70.100">
    <property type="match status" value="1"/>
</dbReference>
<accession>A0A4W3GFZ0</accession>
<reference evidence="4" key="3">
    <citation type="journal article" date="2014" name="Nature">
        <title>Elephant shark genome provides unique insights into gnathostome evolution.</title>
        <authorList>
            <consortium name="International Elephant Shark Genome Sequencing Consortium"/>
            <person name="Venkatesh B."/>
            <person name="Lee A.P."/>
            <person name="Ravi V."/>
            <person name="Maurya A.K."/>
            <person name="Lian M.M."/>
            <person name="Swann J.B."/>
            <person name="Ohta Y."/>
            <person name="Flajnik M.F."/>
            <person name="Sutoh Y."/>
            <person name="Kasahara M."/>
            <person name="Hoon S."/>
            <person name="Gangu V."/>
            <person name="Roy S.W."/>
            <person name="Irimia M."/>
            <person name="Korzh V."/>
            <person name="Kondrychyn I."/>
            <person name="Lim Z.W."/>
            <person name="Tay B.H."/>
            <person name="Tohari S."/>
            <person name="Kong K.W."/>
            <person name="Ho S."/>
            <person name="Lorente-Galdos B."/>
            <person name="Quilez J."/>
            <person name="Marques-Bonet T."/>
            <person name="Raney B.J."/>
            <person name="Ingham P.W."/>
            <person name="Tay A."/>
            <person name="Hillier L.W."/>
            <person name="Minx P."/>
            <person name="Boehm T."/>
            <person name="Wilson R.K."/>
            <person name="Brenner S."/>
            <person name="Warren W.C."/>
        </authorList>
    </citation>
    <scope>NUCLEOTIDE SEQUENCE [LARGE SCALE GENOMIC DNA]</scope>
</reference>
<proteinExistence type="predicted"/>
<dbReference type="InterPro" id="IPR011008">
    <property type="entry name" value="Dimeric_a/b-barrel"/>
</dbReference>
<dbReference type="Ensembl" id="ENSCMIT00000001639.1">
    <property type="protein sequence ID" value="ENSCMIP00000001575.1"/>
    <property type="gene ID" value="ENSCMIG00000001003.1"/>
</dbReference>
<dbReference type="PROSITE" id="PS51725">
    <property type="entry name" value="ABM"/>
    <property type="match status" value="1"/>
</dbReference>
<dbReference type="OMA" id="PCKIMLA"/>
<dbReference type="AlphaFoldDB" id="A0A4W3GFZ0"/>
<evidence type="ECO:0000256" key="1">
    <source>
        <dbReference type="SAM" id="MobiDB-lite"/>
    </source>
</evidence>
<dbReference type="Proteomes" id="UP000314986">
    <property type="component" value="Unassembled WGS sequence"/>
</dbReference>
<sequence>MVVQRQMSVLEEEVEEFRQDLKRYVKSAANQSGSLHISVQKLRNESRFIVYEFWQDRASWRSHLQANHSKAFQRKNVDFLETPELMTTMLLPGKTPAHTRAPTPRPGPRTMRPFLSPSTPTATTPPSTRTCPCKIMLAFNIAPYHVVETSQSASQSVL</sequence>
<reference evidence="4" key="2">
    <citation type="journal article" date="2007" name="PLoS Biol.">
        <title>Survey sequencing and comparative analysis of the elephant shark (Callorhinchus milii) genome.</title>
        <authorList>
            <person name="Venkatesh B."/>
            <person name="Kirkness E.F."/>
            <person name="Loh Y.H."/>
            <person name="Halpern A.L."/>
            <person name="Lee A.P."/>
            <person name="Johnson J."/>
            <person name="Dandona N."/>
            <person name="Viswanathan L.D."/>
            <person name="Tay A."/>
            <person name="Venter J.C."/>
            <person name="Strausberg R.L."/>
            <person name="Brenner S."/>
        </authorList>
    </citation>
    <scope>NUCLEOTIDE SEQUENCE [LARGE SCALE GENOMIC DNA]</scope>
</reference>
<name>A0A4W3GFZ0_CALMI</name>
<feature type="domain" description="ABM" evidence="2">
    <location>
        <begin position="1"/>
        <end position="89"/>
    </location>
</feature>
<dbReference type="PANTHER" id="PTHR12178">
    <property type="entry name" value="EF-HAND DOMAIN-CONTAINING PROTEIN"/>
    <property type="match status" value="1"/>
</dbReference>
<evidence type="ECO:0000259" key="2">
    <source>
        <dbReference type="PROSITE" id="PS51725"/>
    </source>
</evidence>
<dbReference type="SUPFAM" id="SSF54909">
    <property type="entry name" value="Dimeric alpha+beta barrel"/>
    <property type="match status" value="1"/>
</dbReference>
<dbReference type="PANTHER" id="PTHR12178:SF11">
    <property type="entry name" value="N-TERMINAL EF-HAND CALCIUM-BINDING PROTEIN 1"/>
    <property type="match status" value="1"/>
</dbReference>
<protein>
    <recommendedName>
        <fullName evidence="2">ABM domain-containing protein</fullName>
    </recommendedName>
</protein>
<reference evidence="4" key="1">
    <citation type="journal article" date="2006" name="Science">
        <title>Ancient noncoding elements conserved in the human genome.</title>
        <authorList>
            <person name="Venkatesh B."/>
            <person name="Kirkness E.F."/>
            <person name="Loh Y.H."/>
            <person name="Halpern A.L."/>
            <person name="Lee A.P."/>
            <person name="Johnson J."/>
            <person name="Dandona N."/>
            <person name="Viswanathan L.D."/>
            <person name="Tay A."/>
            <person name="Venter J.C."/>
            <person name="Strausberg R.L."/>
            <person name="Brenner S."/>
        </authorList>
    </citation>
    <scope>NUCLEOTIDE SEQUENCE [LARGE SCALE GENOMIC DNA]</scope>
</reference>
<dbReference type="InterPro" id="IPR039862">
    <property type="entry name" value="NECAB1/2/3"/>
</dbReference>
<reference evidence="3" key="4">
    <citation type="submission" date="2025-08" db="UniProtKB">
        <authorList>
            <consortium name="Ensembl"/>
        </authorList>
    </citation>
    <scope>IDENTIFICATION</scope>
</reference>
<keyword evidence="4" id="KW-1185">Reference proteome</keyword>